<proteinExistence type="predicted"/>
<evidence type="ECO:0000313" key="1">
    <source>
        <dbReference type="EMBL" id="SFR36122.1"/>
    </source>
</evidence>
<protein>
    <submittedName>
        <fullName evidence="1">Uncharacterized protein</fullName>
    </submittedName>
</protein>
<accession>A0A1I6G1T8</accession>
<name>A0A1I6G1T8_9EURY</name>
<keyword evidence="2" id="KW-1185">Reference proteome</keyword>
<gene>
    <name evidence="1" type="ORF">SAMN04487947_0421</name>
</gene>
<dbReference type="STRING" id="553469.SAMN04487947_0421"/>
<sequence length="96" mass="10470">MRTCDLRGLVVAVSTRETVGGFSVDTRHKTRAECPACVSVEDLYHLGYAADHGHCHNGPVVGWVCSSCESEVLELLDSRYSTVDLVDPCNTSEVKQ</sequence>
<dbReference type="EMBL" id="FOYT01000001">
    <property type="protein sequence ID" value="SFR36122.1"/>
    <property type="molecule type" value="Genomic_DNA"/>
</dbReference>
<dbReference type="AlphaFoldDB" id="A0A1I6G1T8"/>
<evidence type="ECO:0000313" key="2">
    <source>
        <dbReference type="Proteomes" id="UP000198531"/>
    </source>
</evidence>
<dbReference type="Proteomes" id="UP000198531">
    <property type="component" value="Unassembled WGS sequence"/>
</dbReference>
<organism evidence="1 2">
    <name type="scientific">Halogeometricum rufum</name>
    <dbReference type="NCBI Taxonomy" id="553469"/>
    <lineage>
        <taxon>Archaea</taxon>
        <taxon>Methanobacteriati</taxon>
        <taxon>Methanobacteriota</taxon>
        <taxon>Stenosarchaea group</taxon>
        <taxon>Halobacteria</taxon>
        <taxon>Halobacteriales</taxon>
        <taxon>Haloferacaceae</taxon>
        <taxon>Halogeometricum</taxon>
    </lineage>
</organism>
<reference evidence="2" key="1">
    <citation type="submission" date="2016-10" db="EMBL/GenBank/DDBJ databases">
        <authorList>
            <person name="Varghese N."/>
            <person name="Submissions S."/>
        </authorList>
    </citation>
    <scope>NUCLEOTIDE SEQUENCE [LARGE SCALE GENOMIC DNA]</scope>
    <source>
        <strain evidence="2">CGMCC 1.7736</strain>
    </source>
</reference>